<reference evidence="10" key="2">
    <citation type="submission" date="2016-11" db="UniProtKB">
        <authorList>
            <consortium name="WormBaseParasite"/>
        </authorList>
    </citation>
    <scope>IDENTIFICATION</scope>
</reference>
<feature type="chain" id="PRO_5010195045" evidence="7">
    <location>
        <begin position="25"/>
        <end position="114"/>
    </location>
</feature>
<feature type="signal peptide" evidence="7">
    <location>
        <begin position="1"/>
        <end position="24"/>
    </location>
</feature>
<keyword evidence="7" id="KW-0732">Signal</keyword>
<keyword evidence="4" id="KW-0165">Cleavage on pair of basic residues</keyword>
<dbReference type="Pfam" id="PF01581">
    <property type="entry name" value="FARP"/>
    <property type="match status" value="3"/>
</dbReference>
<dbReference type="PANTHER" id="PTHR20986">
    <property type="entry name" value="FMRFAMIDE-RELATED PEPTIDES"/>
    <property type="match status" value="1"/>
</dbReference>
<evidence type="ECO:0000313" key="8">
    <source>
        <dbReference type="EMBL" id="EFO18468.2"/>
    </source>
</evidence>
<accession>A0A1S0TQJ2</accession>
<evidence type="ECO:0000256" key="2">
    <source>
        <dbReference type="ARBA" id="ARBA00006356"/>
    </source>
</evidence>
<keyword evidence="3" id="KW-0964">Secreted</keyword>
<dbReference type="AlphaFoldDB" id="A0A1I7VRP3"/>
<evidence type="ECO:0000256" key="6">
    <source>
        <dbReference type="ARBA" id="ARBA00023320"/>
    </source>
</evidence>
<accession>A0A1I7VRP3</accession>
<gene>
    <name evidence="8 10" type="ORF">LOAG_10025</name>
</gene>
<dbReference type="KEGG" id="loa:LOAG_10025"/>
<dbReference type="RefSeq" id="XP_020301753.1">
    <property type="nucleotide sequence ID" value="XM_020448069.1"/>
</dbReference>
<evidence type="ECO:0000256" key="1">
    <source>
        <dbReference type="ARBA" id="ARBA00004613"/>
    </source>
</evidence>
<dbReference type="OMA" id="SYMRFGR"/>
<comment type="subcellular location">
    <subcellularLocation>
        <location evidence="1">Secreted</location>
    </subcellularLocation>
</comment>
<dbReference type="eggNOG" id="ENOG502SF14">
    <property type="taxonomic scope" value="Eukaryota"/>
</dbReference>
<reference evidence="8 9" key="1">
    <citation type="submission" date="2012-04" db="EMBL/GenBank/DDBJ databases">
        <title>The Genome Sequence of Loa loa.</title>
        <authorList>
            <consortium name="The Broad Institute Genome Sequencing Platform"/>
            <consortium name="Broad Institute Genome Sequencing Center for Infectious Disease"/>
            <person name="Nutman T.B."/>
            <person name="Fink D.L."/>
            <person name="Russ C."/>
            <person name="Young S."/>
            <person name="Zeng Q."/>
            <person name="Gargeya S."/>
            <person name="Alvarado L."/>
            <person name="Berlin A."/>
            <person name="Chapman S.B."/>
            <person name="Chen Z."/>
            <person name="Freedman E."/>
            <person name="Gellesch M."/>
            <person name="Goldberg J."/>
            <person name="Griggs A."/>
            <person name="Gujja S."/>
            <person name="Heilman E.R."/>
            <person name="Heiman D."/>
            <person name="Howarth C."/>
            <person name="Mehta T."/>
            <person name="Neiman D."/>
            <person name="Pearson M."/>
            <person name="Roberts A."/>
            <person name="Saif S."/>
            <person name="Shea T."/>
            <person name="Shenoy N."/>
            <person name="Sisk P."/>
            <person name="Stolte C."/>
            <person name="Sykes S."/>
            <person name="White J."/>
            <person name="Yandava C."/>
            <person name="Haas B."/>
            <person name="Henn M.R."/>
            <person name="Nusbaum C."/>
            <person name="Birren B."/>
        </authorList>
    </citation>
    <scope>NUCLEOTIDE SEQUENCE [LARGE SCALE GENOMIC DNA]</scope>
</reference>
<evidence type="ECO:0000256" key="3">
    <source>
        <dbReference type="ARBA" id="ARBA00022525"/>
    </source>
</evidence>
<dbReference type="GO" id="GO:0007218">
    <property type="term" value="P:neuropeptide signaling pathway"/>
    <property type="evidence" value="ECO:0007669"/>
    <property type="project" value="UniProtKB-KW"/>
</dbReference>
<comment type="similarity">
    <text evidence="2">Belongs to the FARP (FMRFamide related peptide) family.</text>
</comment>
<keyword evidence="9" id="KW-1185">Reference proteome</keyword>
<dbReference type="OrthoDB" id="5813613at2759"/>
<evidence type="ECO:0000256" key="4">
    <source>
        <dbReference type="ARBA" id="ARBA00022685"/>
    </source>
</evidence>
<dbReference type="EMBL" id="JH712634">
    <property type="protein sequence ID" value="EFO18468.2"/>
    <property type="molecule type" value="Genomic_DNA"/>
</dbReference>
<proteinExistence type="inferred from homology"/>
<dbReference type="GeneID" id="9947468"/>
<dbReference type="WBParaSite" id="EN70_5478">
    <property type="protein sequence ID" value="EN70_5478"/>
    <property type="gene ID" value="EN70_5478"/>
</dbReference>
<dbReference type="InParanoid" id="A0A1I7VRP3"/>
<keyword evidence="6" id="KW-0527">Neuropeptide</keyword>
<sequence length="114" mass="13395">MPSVLVLLMVMMVILYGNVEIVECLEMDENDPESIDREIRTMCHLNPTIDICAENAIEKRKSSYMRFGRLYPAIFAAEPHLSEKRKSAYMRFGKRYVDSNDYVKRKSAYMRFGR</sequence>
<evidence type="ECO:0000313" key="10">
    <source>
        <dbReference type="WBParaSite" id="EN70_5478"/>
    </source>
</evidence>
<dbReference type="PANTHER" id="PTHR20986:SF24">
    <property type="entry name" value="FMRFAMIDE-LIKE NEUROPEPTIDES 1"/>
    <property type="match status" value="1"/>
</dbReference>
<dbReference type="InterPro" id="IPR051041">
    <property type="entry name" value="FMRFamide-related_np"/>
</dbReference>
<dbReference type="GO" id="GO:0005576">
    <property type="term" value="C:extracellular region"/>
    <property type="evidence" value="ECO:0007669"/>
    <property type="project" value="UniProtKB-SubCell"/>
</dbReference>
<dbReference type="CTD" id="9947468"/>
<dbReference type="Proteomes" id="UP000095285">
    <property type="component" value="Unassembled WGS sequence"/>
</dbReference>
<dbReference type="STRING" id="7209.A0A1I7VRP3"/>
<keyword evidence="5" id="KW-0027">Amidation</keyword>
<name>A0A1I7VRP3_LOALO</name>
<evidence type="ECO:0000256" key="5">
    <source>
        <dbReference type="ARBA" id="ARBA00022815"/>
    </source>
</evidence>
<protein>
    <submittedName>
        <fullName evidence="8 10">Uncharacterized protein</fullName>
    </submittedName>
</protein>
<dbReference type="InterPro" id="IPR002544">
    <property type="entry name" value="FMRFamid-related_peptide-like"/>
</dbReference>
<evidence type="ECO:0000256" key="7">
    <source>
        <dbReference type="SAM" id="SignalP"/>
    </source>
</evidence>
<evidence type="ECO:0000313" key="9">
    <source>
        <dbReference type="Proteomes" id="UP000095285"/>
    </source>
</evidence>
<organism evidence="9 10">
    <name type="scientific">Loa loa</name>
    <name type="common">Eye worm</name>
    <name type="synonym">Filaria loa</name>
    <dbReference type="NCBI Taxonomy" id="7209"/>
    <lineage>
        <taxon>Eukaryota</taxon>
        <taxon>Metazoa</taxon>
        <taxon>Ecdysozoa</taxon>
        <taxon>Nematoda</taxon>
        <taxon>Chromadorea</taxon>
        <taxon>Rhabditida</taxon>
        <taxon>Spirurina</taxon>
        <taxon>Spiruromorpha</taxon>
        <taxon>Filarioidea</taxon>
        <taxon>Onchocercidae</taxon>
        <taxon>Loa</taxon>
    </lineage>
</organism>